<dbReference type="SUPFAM" id="SSF53448">
    <property type="entry name" value="Nucleotide-diphospho-sugar transferases"/>
    <property type="match status" value="1"/>
</dbReference>
<gene>
    <name evidence="15" type="ORF">FQU76_17970</name>
</gene>
<dbReference type="GO" id="GO:0006487">
    <property type="term" value="P:protein N-linked glycosylation"/>
    <property type="evidence" value="ECO:0007669"/>
    <property type="project" value="TreeGrafter"/>
</dbReference>
<evidence type="ECO:0000256" key="12">
    <source>
        <dbReference type="ARBA" id="ARBA00045097"/>
    </source>
</evidence>
<feature type="transmembrane region" description="Helical" evidence="13">
    <location>
        <begin position="356"/>
        <end position="375"/>
    </location>
</feature>
<keyword evidence="6 15" id="KW-0808">Transferase</keyword>
<evidence type="ECO:0000256" key="10">
    <source>
        <dbReference type="ARBA" id="ARBA00022989"/>
    </source>
</evidence>
<keyword evidence="7 13" id="KW-0812">Transmembrane</keyword>
<feature type="transmembrane region" description="Helical" evidence="13">
    <location>
        <begin position="570"/>
        <end position="587"/>
    </location>
</feature>
<evidence type="ECO:0000256" key="4">
    <source>
        <dbReference type="ARBA" id="ARBA00012583"/>
    </source>
</evidence>
<feature type="domain" description="Glycosyltransferase 2-like" evidence="14">
    <location>
        <begin position="25"/>
        <end position="178"/>
    </location>
</feature>
<dbReference type="Gene3D" id="3.90.550.10">
    <property type="entry name" value="Spore Coat Polysaccharide Biosynthesis Protein SpsA, Chain A"/>
    <property type="match status" value="1"/>
</dbReference>
<feature type="transmembrane region" description="Helical" evidence="13">
    <location>
        <begin position="670"/>
        <end position="688"/>
    </location>
</feature>
<dbReference type="KEGG" id="sqz:FQU76_17970"/>
<evidence type="ECO:0000256" key="6">
    <source>
        <dbReference type="ARBA" id="ARBA00022679"/>
    </source>
</evidence>
<comment type="pathway">
    <text evidence="2">Protein modification; protein glycosylation.</text>
</comment>
<feature type="transmembrane region" description="Helical" evidence="13">
    <location>
        <begin position="635"/>
        <end position="658"/>
    </location>
</feature>
<dbReference type="EC" id="2.4.1.117" evidence="4"/>
<evidence type="ECO:0000256" key="3">
    <source>
        <dbReference type="ARBA" id="ARBA00006739"/>
    </source>
</evidence>
<organism evidence="15 16">
    <name type="scientific">Streptomyces qinzhouensis</name>
    <dbReference type="NCBI Taxonomy" id="2599401"/>
    <lineage>
        <taxon>Bacteria</taxon>
        <taxon>Bacillati</taxon>
        <taxon>Actinomycetota</taxon>
        <taxon>Actinomycetes</taxon>
        <taxon>Kitasatosporales</taxon>
        <taxon>Streptomycetaceae</taxon>
        <taxon>Streptomyces</taxon>
    </lineage>
</organism>
<dbReference type="Proteomes" id="UP000320580">
    <property type="component" value="Chromosome"/>
</dbReference>
<keyword evidence="11 13" id="KW-0472">Membrane</keyword>
<proteinExistence type="inferred from homology"/>
<evidence type="ECO:0000313" key="16">
    <source>
        <dbReference type="Proteomes" id="UP000320580"/>
    </source>
</evidence>
<keyword evidence="8" id="KW-0256">Endoplasmic reticulum</keyword>
<feature type="transmembrane region" description="Helical" evidence="13">
    <location>
        <begin position="468"/>
        <end position="485"/>
    </location>
</feature>
<name>A0A5B8JHH4_9ACTN</name>
<evidence type="ECO:0000256" key="7">
    <source>
        <dbReference type="ARBA" id="ARBA00022692"/>
    </source>
</evidence>
<evidence type="ECO:0000256" key="13">
    <source>
        <dbReference type="SAM" id="Phobius"/>
    </source>
</evidence>
<dbReference type="InterPro" id="IPR029044">
    <property type="entry name" value="Nucleotide-diphossugar_trans"/>
</dbReference>
<feature type="transmembrane region" description="Helical" evidence="13">
    <location>
        <begin position="594"/>
        <end position="615"/>
    </location>
</feature>
<feature type="transmembrane region" description="Helical" evidence="13">
    <location>
        <begin position="445"/>
        <end position="462"/>
    </location>
</feature>
<keyword evidence="9" id="KW-0735">Signal-anchor</keyword>
<dbReference type="OrthoDB" id="2369748at2"/>
<evidence type="ECO:0000256" key="1">
    <source>
        <dbReference type="ARBA" id="ARBA00004389"/>
    </source>
</evidence>
<feature type="transmembrane region" description="Helical" evidence="13">
    <location>
        <begin position="497"/>
        <end position="521"/>
    </location>
</feature>
<dbReference type="PANTHER" id="PTHR10859:SF91">
    <property type="entry name" value="DOLICHYL-PHOSPHATE BETA-GLUCOSYLTRANSFERASE"/>
    <property type="match status" value="1"/>
</dbReference>
<dbReference type="PANTHER" id="PTHR10859">
    <property type="entry name" value="GLYCOSYL TRANSFERASE"/>
    <property type="match status" value="1"/>
</dbReference>
<keyword evidence="10 13" id="KW-1133">Transmembrane helix</keyword>
<dbReference type="InterPro" id="IPR035518">
    <property type="entry name" value="DPG_synthase"/>
</dbReference>
<accession>A0A5B8JHH4</accession>
<protein>
    <recommendedName>
        <fullName evidence="4">dolichyl-phosphate beta-glucosyltransferase</fullName>
        <ecNumber evidence="4">2.4.1.117</ecNumber>
    </recommendedName>
</protein>
<dbReference type="InterPro" id="IPR001173">
    <property type="entry name" value="Glyco_trans_2-like"/>
</dbReference>
<comment type="similarity">
    <text evidence="3">Belongs to the glycosyltransferase 2 family.</text>
</comment>
<dbReference type="AlphaFoldDB" id="A0A5B8JHH4"/>
<evidence type="ECO:0000256" key="5">
    <source>
        <dbReference type="ARBA" id="ARBA00022676"/>
    </source>
</evidence>
<keyword evidence="16" id="KW-1185">Reference proteome</keyword>
<evidence type="ECO:0000256" key="9">
    <source>
        <dbReference type="ARBA" id="ARBA00022968"/>
    </source>
</evidence>
<reference evidence="15 16" key="1">
    <citation type="submission" date="2019-07" db="EMBL/GenBank/DDBJ databases">
        <authorList>
            <person name="Zhu P."/>
        </authorList>
    </citation>
    <scope>NUCLEOTIDE SEQUENCE [LARGE SCALE GENOMIC DNA]</scope>
    <source>
        <strain evidence="15 16">SSL-25</strain>
    </source>
</reference>
<dbReference type="GO" id="GO:0004581">
    <property type="term" value="F:dolichyl-phosphate beta-glucosyltransferase activity"/>
    <property type="evidence" value="ECO:0007669"/>
    <property type="project" value="UniProtKB-EC"/>
</dbReference>
<evidence type="ECO:0000256" key="8">
    <source>
        <dbReference type="ARBA" id="ARBA00022824"/>
    </source>
</evidence>
<evidence type="ECO:0000256" key="11">
    <source>
        <dbReference type="ARBA" id="ARBA00023136"/>
    </source>
</evidence>
<dbReference type="CDD" id="cd04188">
    <property type="entry name" value="DPG_synthase"/>
    <property type="match status" value="1"/>
</dbReference>
<comment type="subcellular location">
    <subcellularLocation>
        <location evidence="1">Endoplasmic reticulum membrane</location>
        <topology evidence="1">Single-pass membrane protein</topology>
    </subcellularLocation>
</comment>
<keyword evidence="5" id="KW-0328">Glycosyltransferase</keyword>
<evidence type="ECO:0000313" key="15">
    <source>
        <dbReference type="EMBL" id="QDY81117.1"/>
    </source>
</evidence>
<comment type="catalytic activity">
    <reaction evidence="12">
        <text>a di-trans,poly-cis-dolichyl phosphate + UDP-alpha-D-glucose = a di-trans,poly-cis-dolichyl beta-D-glucosyl phosphate + UDP</text>
        <dbReference type="Rhea" id="RHEA:15401"/>
        <dbReference type="Rhea" id="RHEA-COMP:19498"/>
        <dbReference type="Rhea" id="RHEA-COMP:19502"/>
        <dbReference type="ChEBI" id="CHEBI:57525"/>
        <dbReference type="ChEBI" id="CHEBI:57683"/>
        <dbReference type="ChEBI" id="CHEBI:58223"/>
        <dbReference type="ChEBI" id="CHEBI:58885"/>
        <dbReference type="EC" id="2.4.1.117"/>
    </reaction>
    <physiologicalReaction direction="left-to-right" evidence="12">
        <dbReference type="Rhea" id="RHEA:15402"/>
    </physiologicalReaction>
</comment>
<dbReference type="Pfam" id="PF00535">
    <property type="entry name" value="Glycos_transf_2"/>
    <property type="match status" value="1"/>
</dbReference>
<evidence type="ECO:0000259" key="14">
    <source>
        <dbReference type="Pfam" id="PF00535"/>
    </source>
</evidence>
<sequence length="847" mass="90958">MTPAGGAATVGRPADGAEAGEIRLSVVVPAYNEAERLLPTLRAVRDHLDADPGRWGPWELIVVDDGSTDDTAAVARTAAADDPRIQVVTTPHNRGKGHALRQGVLASYGRRVLVTDADLATPVEELDQLDALLTAEDAAAVIGSRAHPDSLIDVHQWRGREWLGRAGNLLIRAVAVPGLRDTQCGFKLFDGERARAAFAASVLDGWAIDVEILRHFRRSDWSVVEAPVRWSHRSGSKVGPLDYVRVLGELVKLRTAAVNRTDLLVGLAFCLVSFILYKDLWADLDRGYLKDAGQDQNQWEWFFAVTADNVVNFRNPLFTHAQNAPDGVNLMANTVMLGLSVPLTPVTLLLGPPVTWAIVLTFGLTATAIAWYWLIVRRITGPAARARAGAGAAGNGHRWAAALGAAVAALAPPMISHGNAHPNFLVLFVIPLLIDRALRLCEGRRVVRDGIVLGLLAAYQIFIGEEPLLLAAMGMLLFALFYALLDREAARRSWRPLLRGTGIGLAVCLPLVAGPLAWQFFGPQSYSGVLHGAETFNSPRAFLEFAGRSLFGTDERADPLAMNRTEQNAFYGWPLIALVAGIVIQWWHRTLIAALALTAGTAALLSLGAEIPVPLTDLTVPGPWAPLGKAPLLEAVIESRVAMICAPALGMILAVAAVRFAEPPLRTVRVLGAAALTAALLPIVPTPYPVRERSAVPAFVTDGTYRDYLGPGESMVVVPLPSPGGADALHWQSTTGFRFPIAGGYFMGPWGPDDLGIYGAVPRHTANLLNEVRDSGRIPDIGPLQREQARADLADWRAGVVVLPPQYNEEPLQAALEALLERPGKWDGGVLVWDVGDLARQGRAGPG</sequence>
<dbReference type="EMBL" id="CP042266">
    <property type="protein sequence ID" value="QDY81117.1"/>
    <property type="molecule type" value="Genomic_DNA"/>
</dbReference>
<evidence type="ECO:0000256" key="2">
    <source>
        <dbReference type="ARBA" id="ARBA00004922"/>
    </source>
</evidence>